<gene>
    <name evidence="2" type="ORF">CBER1_02235</name>
</gene>
<dbReference type="Proteomes" id="UP000237631">
    <property type="component" value="Unassembled WGS sequence"/>
</dbReference>
<dbReference type="AlphaFoldDB" id="A0A2S6CAY4"/>
<accession>A0A2S6CAY4</accession>
<dbReference type="OrthoDB" id="3645762at2759"/>
<feature type="region of interest" description="Disordered" evidence="1">
    <location>
        <begin position="101"/>
        <end position="140"/>
    </location>
</feature>
<dbReference type="EMBL" id="PNEN01000504">
    <property type="protein sequence ID" value="PPJ56890.1"/>
    <property type="molecule type" value="Genomic_DNA"/>
</dbReference>
<organism evidence="2 3">
    <name type="scientific">Cercospora berteroae</name>
    <dbReference type="NCBI Taxonomy" id="357750"/>
    <lineage>
        <taxon>Eukaryota</taxon>
        <taxon>Fungi</taxon>
        <taxon>Dikarya</taxon>
        <taxon>Ascomycota</taxon>
        <taxon>Pezizomycotina</taxon>
        <taxon>Dothideomycetes</taxon>
        <taxon>Dothideomycetidae</taxon>
        <taxon>Mycosphaerellales</taxon>
        <taxon>Mycosphaerellaceae</taxon>
        <taxon>Cercospora</taxon>
    </lineage>
</organism>
<proteinExistence type="predicted"/>
<evidence type="ECO:0000313" key="3">
    <source>
        <dbReference type="Proteomes" id="UP000237631"/>
    </source>
</evidence>
<keyword evidence="3" id="KW-1185">Reference proteome</keyword>
<feature type="region of interest" description="Disordered" evidence="1">
    <location>
        <begin position="260"/>
        <end position="284"/>
    </location>
</feature>
<sequence length="284" mass="30902">MADAETTHRIGTAILQFVELEHSANEDVAAAKNETETLARAHARAAFVLTLTEAGTATFVAELKRRREALAALVVTSPSDESNTRLQELLQVPKLPVYSLSPTQTSKKPLRNAAATPLAQSSEFKRDPEPRTTKQPPSGLDSLDAAAHLDYLNVCSCVVYDAEKNEWIELRCGLCGSNYSQRSKSYMAGIPAMVAHMASKHHQRITYAQAVRKCRLRAIGRKELDKIISGEVQIKLVGAPDSAALPTFAAERIAQQTCASDAEQEKQESIGRKVVHRNGGIIAS</sequence>
<feature type="compositionally biased region" description="Basic and acidic residues" evidence="1">
    <location>
        <begin position="123"/>
        <end position="132"/>
    </location>
</feature>
<evidence type="ECO:0000256" key="1">
    <source>
        <dbReference type="SAM" id="MobiDB-lite"/>
    </source>
</evidence>
<name>A0A2S6CAY4_9PEZI</name>
<protein>
    <submittedName>
        <fullName evidence="2">Uncharacterized protein</fullName>
    </submittedName>
</protein>
<comment type="caution">
    <text evidence="2">The sequence shown here is derived from an EMBL/GenBank/DDBJ whole genome shotgun (WGS) entry which is preliminary data.</text>
</comment>
<evidence type="ECO:0000313" key="2">
    <source>
        <dbReference type="EMBL" id="PPJ56890.1"/>
    </source>
</evidence>
<reference evidence="3" key="1">
    <citation type="journal article" date="2017" name="bioRxiv">
        <title>Conservation of a gene cluster reveals novel cercosporin biosynthetic mechanisms and extends production to the genus Colletotrichum.</title>
        <authorList>
            <person name="de Jonge R."/>
            <person name="Ebert M.K."/>
            <person name="Huitt-Roehl C.R."/>
            <person name="Pal P."/>
            <person name="Suttle J.C."/>
            <person name="Spanner R.E."/>
            <person name="Neubauer J.D."/>
            <person name="Jurick W.M.II."/>
            <person name="Stott K.A."/>
            <person name="Secor G.A."/>
            <person name="Thomma B.P.H.J."/>
            <person name="Van de Peer Y."/>
            <person name="Townsend C.A."/>
            <person name="Bolton M.D."/>
        </authorList>
    </citation>
    <scope>NUCLEOTIDE SEQUENCE [LARGE SCALE GENOMIC DNA]</scope>
    <source>
        <strain evidence="3">CBS538.71</strain>
    </source>
</reference>